<dbReference type="AlphaFoldDB" id="A0A0A9HC99"/>
<name>A0A0A9HC99_ARUDO</name>
<accession>A0A0A9HC99</accession>
<reference evidence="1" key="2">
    <citation type="journal article" date="2015" name="Data Brief">
        <title>Shoot transcriptome of the giant reed, Arundo donax.</title>
        <authorList>
            <person name="Barrero R.A."/>
            <person name="Guerrero F.D."/>
            <person name="Moolhuijzen P."/>
            <person name="Goolsby J.A."/>
            <person name="Tidwell J."/>
            <person name="Bellgard S.E."/>
            <person name="Bellgard M.I."/>
        </authorList>
    </citation>
    <scope>NUCLEOTIDE SEQUENCE</scope>
    <source>
        <tissue evidence="1">Shoot tissue taken approximately 20 cm above the soil surface</tissue>
    </source>
</reference>
<organism evidence="1">
    <name type="scientific">Arundo donax</name>
    <name type="common">Giant reed</name>
    <name type="synonym">Donax arundinaceus</name>
    <dbReference type="NCBI Taxonomy" id="35708"/>
    <lineage>
        <taxon>Eukaryota</taxon>
        <taxon>Viridiplantae</taxon>
        <taxon>Streptophyta</taxon>
        <taxon>Embryophyta</taxon>
        <taxon>Tracheophyta</taxon>
        <taxon>Spermatophyta</taxon>
        <taxon>Magnoliopsida</taxon>
        <taxon>Liliopsida</taxon>
        <taxon>Poales</taxon>
        <taxon>Poaceae</taxon>
        <taxon>PACMAD clade</taxon>
        <taxon>Arundinoideae</taxon>
        <taxon>Arundineae</taxon>
        <taxon>Arundo</taxon>
    </lineage>
</organism>
<proteinExistence type="predicted"/>
<sequence>MLASLHHPATYTNTMTESLPISC</sequence>
<evidence type="ECO:0000313" key="1">
    <source>
        <dbReference type="EMBL" id="JAE32466.1"/>
    </source>
</evidence>
<protein>
    <submittedName>
        <fullName evidence="1">Uncharacterized protein</fullName>
    </submittedName>
</protein>
<dbReference type="EMBL" id="GBRH01165430">
    <property type="protein sequence ID" value="JAE32466.1"/>
    <property type="molecule type" value="Transcribed_RNA"/>
</dbReference>
<reference evidence="1" key="1">
    <citation type="submission" date="2014-09" db="EMBL/GenBank/DDBJ databases">
        <authorList>
            <person name="Magalhaes I.L.F."/>
            <person name="Oliveira U."/>
            <person name="Santos F.R."/>
            <person name="Vidigal T.H.D.A."/>
            <person name="Brescovit A.D."/>
            <person name="Santos A.J."/>
        </authorList>
    </citation>
    <scope>NUCLEOTIDE SEQUENCE</scope>
    <source>
        <tissue evidence="1">Shoot tissue taken approximately 20 cm above the soil surface</tissue>
    </source>
</reference>